<evidence type="ECO:0000313" key="7">
    <source>
        <dbReference type="EMBL" id="MFC4488588.1"/>
    </source>
</evidence>
<evidence type="ECO:0000313" key="8">
    <source>
        <dbReference type="Proteomes" id="UP001595999"/>
    </source>
</evidence>
<dbReference type="InterPro" id="IPR036429">
    <property type="entry name" value="SpoA-like_sf"/>
</dbReference>
<evidence type="ECO:0000259" key="6">
    <source>
        <dbReference type="Pfam" id="PF26304"/>
    </source>
</evidence>
<dbReference type="Proteomes" id="UP001595999">
    <property type="component" value="Unassembled WGS sequence"/>
</dbReference>
<dbReference type="PANTHER" id="PTHR30034">
    <property type="entry name" value="FLAGELLAR MOTOR SWITCH PROTEIN FLIM"/>
    <property type="match status" value="1"/>
</dbReference>
<proteinExistence type="inferred from homology"/>
<dbReference type="EMBL" id="JBHSEK010000001">
    <property type="protein sequence ID" value="MFC4488588.1"/>
    <property type="molecule type" value="Genomic_DNA"/>
</dbReference>
<feature type="domain" description="Flagellar motor switch protein FliN-like C-terminal" evidence="4">
    <location>
        <begin position="221"/>
        <end position="290"/>
    </location>
</feature>
<dbReference type="Pfam" id="PF26294">
    <property type="entry name" value="SpaO_N"/>
    <property type="match status" value="1"/>
</dbReference>
<organism evidence="7 8">
    <name type="scientific">Chromobacterium aquaticum</name>
    <dbReference type="NCBI Taxonomy" id="467180"/>
    <lineage>
        <taxon>Bacteria</taxon>
        <taxon>Pseudomonadati</taxon>
        <taxon>Pseudomonadota</taxon>
        <taxon>Betaproteobacteria</taxon>
        <taxon>Neisseriales</taxon>
        <taxon>Chromobacteriaceae</taxon>
        <taxon>Chromobacterium</taxon>
    </lineage>
</organism>
<dbReference type="Pfam" id="PF26304">
    <property type="entry name" value="FliMN_C_rel"/>
    <property type="match status" value="1"/>
</dbReference>
<dbReference type="Gene3D" id="2.30.330.10">
    <property type="entry name" value="SpoA-like"/>
    <property type="match status" value="1"/>
</dbReference>
<name>A0ABV8ZLK9_9NEIS</name>
<comment type="similarity">
    <text evidence="1">Belongs to the FliN/MopA/SpaO family.</text>
</comment>
<evidence type="ECO:0000256" key="3">
    <source>
        <dbReference type="ARBA" id="ARBA00023026"/>
    </source>
</evidence>
<feature type="domain" description="SpaO FliM/N C-terminal related" evidence="6">
    <location>
        <begin position="147"/>
        <end position="207"/>
    </location>
</feature>
<keyword evidence="3" id="KW-0843">Virulence</keyword>
<dbReference type="InterPro" id="IPR001543">
    <property type="entry name" value="FliN-like_C"/>
</dbReference>
<dbReference type="InterPro" id="IPR013385">
    <property type="entry name" value="T3SS_SpaO/YscQ/SpaO"/>
</dbReference>
<evidence type="ECO:0000259" key="4">
    <source>
        <dbReference type="Pfam" id="PF01052"/>
    </source>
</evidence>
<feature type="domain" description="SpaO N-terminal" evidence="5">
    <location>
        <begin position="4"/>
        <end position="135"/>
    </location>
</feature>
<comment type="caution">
    <text evidence="7">The sequence shown here is derived from an EMBL/GenBank/DDBJ whole genome shotgun (WGS) entry which is preliminary data.</text>
</comment>
<dbReference type="RefSeq" id="WP_378123994.1">
    <property type="nucleotide sequence ID" value="NZ_JBHSEK010000001.1"/>
</dbReference>
<dbReference type="Pfam" id="PF01052">
    <property type="entry name" value="FliMN_C"/>
    <property type="match status" value="1"/>
</dbReference>
<gene>
    <name evidence="7" type="ORF">ACFO0R_03055</name>
</gene>
<dbReference type="PRINTS" id="PR01339">
    <property type="entry name" value="TYPE3OMOPROT"/>
</dbReference>
<keyword evidence="8" id="KW-1185">Reference proteome</keyword>
<sequence length="297" mass="32803">MLALRQIDARERALSLAAAAWRRQGWDAVLETPPRDGLWLSVSDADRRWQGWLHARAWLEHAAPELARLALSAGVEALAAQWLAAAERPLSLPMPELAYQRLRLGEAGPSDALPRQPLLRVMSAEGPLWLEQTPEVDADEAPELAGRLSWPLRFVIGDSRISLGLLREVGRGDVLLIRQPAAAVRCHDRALGTYQTYEEGIVMEWDETQQAAEPEAPARDMGQLPVELEFVLHRSRMTLAELQALCRGRLLELPADAERRVEVRANGALLGRGELVQLAGQLGVEVTEWLGGAADVE</sequence>
<dbReference type="InterPro" id="IPR003283">
    <property type="entry name" value="T3SS_OMP_SpaO"/>
</dbReference>
<evidence type="ECO:0000256" key="2">
    <source>
        <dbReference type="ARBA" id="ARBA00021925"/>
    </source>
</evidence>
<accession>A0ABV8ZLK9</accession>
<dbReference type="NCBIfam" id="NF006018">
    <property type="entry name" value="PRK08158.1"/>
    <property type="match status" value="1"/>
</dbReference>
<dbReference type="SUPFAM" id="SSF101801">
    <property type="entry name" value="Surface presentation of antigens (SPOA)"/>
    <property type="match status" value="1"/>
</dbReference>
<reference evidence="8" key="1">
    <citation type="journal article" date="2019" name="Int. J. Syst. Evol. Microbiol.">
        <title>The Global Catalogue of Microorganisms (GCM) 10K type strain sequencing project: providing services to taxonomists for standard genome sequencing and annotation.</title>
        <authorList>
            <consortium name="The Broad Institute Genomics Platform"/>
            <consortium name="The Broad Institute Genome Sequencing Center for Infectious Disease"/>
            <person name="Wu L."/>
            <person name="Ma J."/>
        </authorList>
    </citation>
    <scope>NUCLEOTIDE SEQUENCE [LARGE SCALE GENOMIC DNA]</scope>
    <source>
        <strain evidence="8">CGMCC 4.7608</strain>
    </source>
</reference>
<dbReference type="InterPro" id="IPR058805">
    <property type="entry name" value="SpaO_FliMN_C_rel"/>
</dbReference>
<protein>
    <recommendedName>
        <fullName evidence="2">Surface presentation of antigens protein SpaO</fullName>
    </recommendedName>
</protein>
<evidence type="ECO:0000259" key="5">
    <source>
        <dbReference type="Pfam" id="PF26294"/>
    </source>
</evidence>
<dbReference type="InterPro" id="IPR058804">
    <property type="entry name" value="SpaO_N"/>
</dbReference>
<dbReference type="PANTHER" id="PTHR30034:SF5">
    <property type="entry name" value="SECRETION SYSTEM APPARATUS PROTEIN SSAQ"/>
    <property type="match status" value="1"/>
</dbReference>
<evidence type="ECO:0000256" key="1">
    <source>
        <dbReference type="ARBA" id="ARBA00009226"/>
    </source>
</evidence>
<dbReference type="NCBIfam" id="TIGR02551">
    <property type="entry name" value="SpaO_YscQ"/>
    <property type="match status" value="1"/>
</dbReference>